<sequence length="168" mass="18437">MPLRTSWSEDKCPIARAADVLGDPWSLLVLREVFMGNNRFDGLKKELRVADNVLSERLRRLVAAGVLTAEPYSTGKRPRNEYLLTAAGTDALPVLHVFTVWAQRHTQSTGETLMRIICTTCGTESASGAWCQTCGAELTAATTAWDHPKSSEILIELANAGARLESRH</sequence>
<dbReference type="PROSITE" id="PS51118">
    <property type="entry name" value="HTH_HXLR"/>
    <property type="match status" value="1"/>
</dbReference>
<feature type="domain" description="HTH hxlR-type" evidence="4">
    <location>
        <begin position="12"/>
        <end position="110"/>
    </location>
</feature>
<organism evidence="5 6">
    <name type="scientific">Arthrobacter ramosus</name>
    <dbReference type="NCBI Taxonomy" id="1672"/>
    <lineage>
        <taxon>Bacteria</taxon>
        <taxon>Bacillati</taxon>
        <taxon>Actinomycetota</taxon>
        <taxon>Actinomycetes</taxon>
        <taxon>Micrococcales</taxon>
        <taxon>Micrococcaceae</taxon>
        <taxon>Arthrobacter</taxon>
    </lineage>
</organism>
<evidence type="ECO:0000313" key="5">
    <source>
        <dbReference type="EMBL" id="MFB9821947.1"/>
    </source>
</evidence>
<dbReference type="PANTHER" id="PTHR33204:SF18">
    <property type="entry name" value="TRANSCRIPTIONAL REGULATORY PROTEIN"/>
    <property type="match status" value="1"/>
</dbReference>
<dbReference type="InterPro" id="IPR002577">
    <property type="entry name" value="HTH_HxlR"/>
</dbReference>
<dbReference type="PANTHER" id="PTHR33204">
    <property type="entry name" value="TRANSCRIPTIONAL REGULATOR, MARR FAMILY"/>
    <property type="match status" value="1"/>
</dbReference>
<evidence type="ECO:0000256" key="2">
    <source>
        <dbReference type="ARBA" id="ARBA00023125"/>
    </source>
</evidence>
<keyword evidence="1" id="KW-0805">Transcription regulation</keyword>
<proteinExistence type="predicted"/>
<dbReference type="RefSeq" id="WP_234750381.1">
    <property type="nucleotide sequence ID" value="NZ_BAAAWN010000001.1"/>
</dbReference>
<keyword evidence="3" id="KW-0804">Transcription</keyword>
<keyword evidence="6" id="KW-1185">Reference proteome</keyword>
<evidence type="ECO:0000313" key="6">
    <source>
        <dbReference type="Proteomes" id="UP001589702"/>
    </source>
</evidence>
<evidence type="ECO:0000256" key="3">
    <source>
        <dbReference type="ARBA" id="ARBA00023163"/>
    </source>
</evidence>
<comment type="caution">
    <text evidence="5">The sequence shown here is derived from an EMBL/GenBank/DDBJ whole genome shotgun (WGS) entry which is preliminary data.</text>
</comment>
<accession>A0ABV5Y700</accession>
<name>A0ABV5Y700_ARTRM</name>
<keyword evidence="2" id="KW-0238">DNA-binding</keyword>
<gene>
    <name evidence="5" type="ORF">ACFFP1_20955</name>
</gene>
<evidence type="ECO:0000256" key="1">
    <source>
        <dbReference type="ARBA" id="ARBA00023015"/>
    </source>
</evidence>
<dbReference type="InterPro" id="IPR036390">
    <property type="entry name" value="WH_DNA-bd_sf"/>
</dbReference>
<dbReference type="Pfam" id="PF01638">
    <property type="entry name" value="HxlR"/>
    <property type="match status" value="1"/>
</dbReference>
<dbReference type="EMBL" id="JBHMBC010000039">
    <property type="protein sequence ID" value="MFB9821947.1"/>
    <property type="molecule type" value="Genomic_DNA"/>
</dbReference>
<protein>
    <submittedName>
        <fullName evidence="5">Winged helix-turn-helix transcriptional regulator</fullName>
    </submittedName>
</protein>
<reference evidence="5 6" key="1">
    <citation type="submission" date="2024-09" db="EMBL/GenBank/DDBJ databases">
        <authorList>
            <person name="Sun Q."/>
            <person name="Mori K."/>
        </authorList>
    </citation>
    <scope>NUCLEOTIDE SEQUENCE [LARGE SCALE GENOMIC DNA]</scope>
    <source>
        <strain evidence="5 6">JCM 1334</strain>
    </source>
</reference>
<dbReference type="Gene3D" id="1.10.10.10">
    <property type="entry name" value="Winged helix-like DNA-binding domain superfamily/Winged helix DNA-binding domain"/>
    <property type="match status" value="1"/>
</dbReference>
<dbReference type="InterPro" id="IPR036388">
    <property type="entry name" value="WH-like_DNA-bd_sf"/>
</dbReference>
<dbReference type="Proteomes" id="UP001589702">
    <property type="component" value="Unassembled WGS sequence"/>
</dbReference>
<dbReference type="SUPFAM" id="SSF46785">
    <property type="entry name" value="Winged helix' DNA-binding domain"/>
    <property type="match status" value="1"/>
</dbReference>
<evidence type="ECO:0000259" key="4">
    <source>
        <dbReference type="PROSITE" id="PS51118"/>
    </source>
</evidence>